<dbReference type="OrthoDB" id="4033880at2759"/>
<dbReference type="PROSITE" id="PS50942">
    <property type="entry name" value="ENTH"/>
    <property type="match status" value="1"/>
</dbReference>
<dbReference type="VEuPathDB" id="FungiDB:TAPDE_004672"/>
<dbReference type="GO" id="GO:0005886">
    <property type="term" value="C:plasma membrane"/>
    <property type="evidence" value="ECO:0007669"/>
    <property type="project" value="TreeGrafter"/>
</dbReference>
<dbReference type="GO" id="GO:0180020">
    <property type="term" value="F:membrane bending activity"/>
    <property type="evidence" value="ECO:0007669"/>
    <property type="project" value="UniProtKB-ARBA"/>
</dbReference>
<protein>
    <recommendedName>
        <fullName evidence="2">ENTH domain-containing protein</fullName>
    </recommendedName>
</protein>
<evidence type="ECO:0000256" key="1">
    <source>
        <dbReference type="SAM" id="MobiDB-lite"/>
    </source>
</evidence>
<dbReference type="PANTHER" id="PTHR12276:SF45">
    <property type="entry name" value="CLATHRIN INTERACTOR 1"/>
    <property type="match status" value="1"/>
</dbReference>
<dbReference type="Proteomes" id="UP000013776">
    <property type="component" value="Unassembled WGS sequence"/>
</dbReference>
<feature type="compositionally biased region" description="Polar residues" evidence="1">
    <location>
        <begin position="429"/>
        <end position="448"/>
    </location>
</feature>
<dbReference type="SUPFAM" id="SSF48464">
    <property type="entry name" value="ENTH/VHS domain"/>
    <property type="match status" value="1"/>
</dbReference>
<feature type="region of interest" description="Disordered" evidence="1">
    <location>
        <begin position="423"/>
        <end position="448"/>
    </location>
</feature>
<dbReference type="AlphaFoldDB" id="R4XF89"/>
<dbReference type="EMBL" id="CAHR02000242">
    <property type="protein sequence ID" value="CCG84446.1"/>
    <property type="molecule type" value="Genomic_DNA"/>
</dbReference>
<dbReference type="PANTHER" id="PTHR12276">
    <property type="entry name" value="EPSIN/ENT-RELATED"/>
    <property type="match status" value="1"/>
</dbReference>
<reference evidence="3 4" key="1">
    <citation type="journal article" date="2013" name="MBio">
        <title>Genome sequencing of the plant pathogen Taphrina deformans, the causal agent of peach leaf curl.</title>
        <authorList>
            <person name="Cisse O.H."/>
            <person name="Almeida J.M.G.C.F."/>
            <person name="Fonseca A."/>
            <person name="Kumar A.A."/>
            <person name="Salojaervi J."/>
            <person name="Overmyer K."/>
            <person name="Hauser P.M."/>
            <person name="Pagni M."/>
        </authorList>
    </citation>
    <scope>NUCLEOTIDE SEQUENCE [LARGE SCALE GENOMIC DNA]</scope>
    <source>
        <strain evidence="4">PYCC 5710 / ATCC 11124 / CBS 356.35 / IMI 108563 / JCM 9778 / NBRC 8474</strain>
    </source>
</reference>
<accession>R4XF89</accession>
<dbReference type="GO" id="GO:0030125">
    <property type="term" value="C:clathrin vesicle coat"/>
    <property type="evidence" value="ECO:0007669"/>
    <property type="project" value="TreeGrafter"/>
</dbReference>
<feature type="region of interest" description="Disordered" evidence="1">
    <location>
        <begin position="233"/>
        <end position="329"/>
    </location>
</feature>
<dbReference type="GO" id="GO:0030276">
    <property type="term" value="F:clathrin binding"/>
    <property type="evidence" value="ECO:0007669"/>
    <property type="project" value="TreeGrafter"/>
</dbReference>
<feature type="region of interest" description="Disordered" evidence="1">
    <location>
        <begin position="391"/>
        <end position="410"/>
    </location>
</feature>
<proteinExistence type="predicted"/>
<evidence type="ECO:0000313" key="4">
    <source>
        <dbReference type="Proteomes" id="UP000013776"/>
    </source>
</evidence>
<dbReference type="eggNOG" id="KOG2056">
    <property type="taxonomic scope" value="Eukaryota"/>
</dbReference>
<feature type="compositionally biased region" description="Basic and acidic residues" evidence="1">
    <location>
        <begin position="320"/>
        <end position="329"/>
    </location>
</feature>
<gene>
    <name evidence="3" type="ORF">TAPDE_004672</name>
</gene>
<dbReference type="GO" id="GO:0005768">
    <property type="term" value="C:endosome"/>
    <property type="evidence" value="ECO:0007669"/>
    <property type="project" value="TreeGrafter"/>
</dbReference>
<keyword evidence="4" id="KW-1185">Reference proteome</keyword>
<feature type="region of interest" description="Disordered" evidence="1">
    <location>
        <begin position="490"/>
        <end position="554"/>
    </location>
</feature>
<organism evidence="3 4">
    <name type="scientific">Taphrina deformans (strain PYCC 5710 / ATCC 11124 / CBS 356.35 / IMI 108563 / JCM 9778 / NBRC 8474)</name>
    <name type="common">Peach leaf curl fungus</name>
    <name type="synonym">Lalaria deformans</name>
    <dbReference type="NCBI Taxonomy" id="1097556"/>
    <lineage>
        <taxon>Eukaryota</taxon>
        <taxon>Fungi</taxon>
        <taxon>Dikarya</taxon>
        <taxon>Ascomycota</taxon>
        <taxon>Taphrinomycotina</taxon>
        <taxon>Taphrinomycetes</taxon>
        <taxon>Taphrinales</taxon>
        <taxon>Taphrinaceae</taxon>
        <taxon>Taphrina</taxon>
    </lineage>
</organism>
<evidence type="ECO:0000259" key="2">
    <source>
        <dbReference type="PROSITE" id="PS50942"/>
    </source>
</evidence>
<dbReference type="InterPro" id="IPR013809">
    <property type="entry name" value="ENTH"/>
</dbReference>
<dbReference type="Pfam" id="PF01417">
    <property type="entry name" value="ENTH"/>
    <property type="match status" value="1"/>
</dbReference>
<dbReference type="Gene3D" id="1.25.40.90">
    <property type="match status" value="1"/>
</dbReference>
<dbReference type="FunFam" id="1.25.40.90:FF:000006">
    <property type="entry name" value="Clathrin interactor 1"/>
    <property type="match status" value="1"/>
</dbReference>
<sequence>MSGIDNAADFISNLTASHLYDIKSAVRKVQNVVMNFTEMEAKVREATNNEPWGASSTQLNEIADGTHSFSQFNEIMPMIYKRFTEKSAEEWRQIYKALQLLEYLVKNGSERVIDDARSHISTIKMLRNFHYIDEKMKDQGINVRNRAKELSELLQDSEQIRAERRKAKTNTKKFGAVSSESAFTTGGASGGFGGSGKKYGGFSSDDYGSSSAGAIYGDGGGFTSNTSTAGRIYGDGGGTSTSGSPAFGESSSAAQTARREKSKQQRAAAGFAEGALGSVQAPAERFDEYDEYDAGPSAGPSTTTTTSSSMKTTMPKPIPKKAEPPKPKAKEVDLFSFDDEATPVTNSKSTGQALPTIVTQQDDDDEFDDFQSASTAMAAPQPVKAASLMNVMGPASPQKPQGAGMPDLFPAVAPPAFQSAPAPQLSAFSGLTSPVPQQVNAGPPKTQSGPNYYATGMFQTQTTGNTLQAVTPVVPVVKPKSVDAFGDLLSGFKKPEKPKGESLAEMNKKTASAGIWGAPKPPVAHMTNDDDDFGDFSGSGSASKAQSSNADLLF</sequence>
<dbReference type="SMART" id="SM00273">
    <property type="entry name" value="ENTH"/>
    <property type="match status" value="1"/>
</dbReference>
<feature type="compositionally biased region" description="Low complexity" evidence="1">
    <location>
        <begin position="294"/>
        <end position="315"/>
    </location>
</feature>
<dbReference type="GO" id="GO:0006897">
    <property type="term" value="P:endocytosis"/>
    <property type="evidence" value="ECO:0007669"/>
    <property type="project" value="TreeGrafter"/>
</dbReference>
<comment type="caution">
    <text evidence="3">The sequence shown here is derived from an EMBL/GenBank/DDBJ whole genome shotgun (WGS) entry which is preliminary data.</text>
</comment>
<feature type="compositionally biased region" description="Low complexity" evidence="1">
    <location>
        <begin position="535"/>
        <end position="548"/>
    </location>
</feature>
<feature type="domain" description="ENTH" evidence="2">
    <location>
        <begin position="31"/>
        <end position="164"/>
    </location>
</feature>
<dbReference type="STRING" id="1097556.R4XF89"/>
<dbReference type="InterPro" id="IPR008942">
    <property type="entry name" value="ENTH_VHS"/>
</dbReference>
<name>R4XF89_TAPDE</name>
<dbReference type="CDD" id="cd16992">
    <property type="entry name" value="ENTH_Ent3"/>
    <property type="match status" value="1"/>
</dbReference>
<feature type="compositionally biased region" description="Basic and acidic residues" evidence="1">
    <location>
        <begin position="493"/>
        <end position="508"/>
    </location>
</feature>
<dbReference type="GO" id="GO:0005543">
    <property type="term" value="F:phospholipid binding"/>
    <property type="evidence" value="ECO:0007669"/>
    <property type="project" value="TreeGrafter"/>
</dbReference>
<evidence type="ECO:0000313" key="3">
    <source>
        <dbReference type="EMBL" id="CCG84446.1"/>
    </source>
</evidence>